<dbReference type="STRING" id="333138.LQ50_25025"/>
<feature type="domain" description="HTH iclR-type" evidence="4">
    <location>
        <begin position="11"/>
        <end position="73"/>
    </location>
</feature>
<feature type="domain" description="IclR-ED" evidence="5">
    <location>
        <begin position="74"/>
        <end position="255"/>
    </location>
</feature>
<dbReference type="GO" id="GO:0045892">
    <property type="term" value="P:negative regulation of DNA-templated transcription"/>
    <property type="evidence" value="ECO:0007669"/>
    <property type="project" value="TreeGrafter"/>
</dbReference>
<dbReference type="eggNOG" id="COG1414">
    <property type="taxonomic scope" value="Bacteria"/>
</dbReference>
<dbReference type="InterPro" id="IPR036388">
    <property type="entry name" value="WH-like_DNA-bd_sf"/>
</dbReference>
<evidence type="ECO:0000256" key="1">
    <source>
        <dbReference type="ARBA" id="ARBA00023015"/>
    </source>
</evidence>
<proteinExistence type="predicted"/>
<protein>
    <submittedName>
        <fullName evidence="6">IclR family transcriptional regulator</fullName>
    </submittedName>
</protein>
<name>A0A0B0IDV9_9BACI</name>
<dbReference type="RefSeq" id="WP_034634068.1">
    <property type="nucleotide sequence ID" value="NZ_JRJU01000067.1"/>
</dbReference>
<dbReference type="InterPro" id="IPR050707">
    <property type="entry name" value="HTH_MetabolicPath_Reg"/>
</dbReference>
<dbReference type="SUPFAM" id="SSF46785">
    <property type="entry name" value="Winged helix' DNA-binding domain"/>
    <property type="match status" value="1"/>
</dbReference>
<dbReference type="SUPFAM" id="SSF55781">
    <property type="entry name" value="GAF domain-like"/>
    <property type="match status" value="1"/>
</dbReference>
<accession>A0A0B0IDV9</accession>
<dbReference type="PANTHER" id="PTHR30136">
    <property type="entry name" value="HELIX-TURN-HELIX TRANSCRIPTIONAL REGULATOR, ICLR FAMILY"/>
    <property type="match status" value="1"/>
</dbReference>
<dbReference type="GO" id="GO:0003677">
    <property type="term" value="F:DNA binding"/>
    <property type="evidence" value="ECO:0007669"/>
    <property type="project" value="UniProtKB-KW"/>
</dbReference>
<evidence type="ECO:0000259" key="4">
    <source>
        <dbReference type="PROSITE" id="PS51077"/>
    </source>
</evidence>
<dbReference type="PROSITE" id="PS51078">
    <property type="entry name" value="ICLR_ED"/>
    <property type="match status" value="1"/>
</dbReference>
<dbReference type="InterPro" id="IPR029016">
    <property type="entry name" value="GAF-like_dom_sf"/>
</dbReference>
<evidence type="ECO:0000313" key="7">
    <source>
        <dbReference type="Proteomes" id="UP000030832"/>
    </source>
</evidence>
<keyword evidence="3" id="KW-0804">Transcription</keyword>
<dbReference type="Pfam" id="PF09339">
    <property type="entry name" value="HTH_IclR"/>
    <property type="match status" value="1"/>
</dbReference>
<reference evidence="6 7" key="1">
    <citation type="submission" date="2014-09" db="EMBL/GenBank/DDBJ databases">
        <title>Genome sequencing and annotation of Bacillus Okhensis strain Kh10-101T.</title>
        <authorList>
            <person name="Prakash J.S."/>
        </authorList>
    </citation>
    <scope>NUCLEOTIDE SEQUENCE [LARGE SCALE GENOMIC DNA]</scope>
    <source>
        <strain evidence="7">Kh10-101T</strain>
    </source>
</reference>
<dbReference type="PANTHER" id="PTHR30136:SF35">
    <property type="entry name" value="HTH-TYPE TRANSCRIPTIONAL REGULATOR RV1719"/>
    <property type="match status" value="1"/>
</dbReference>
<dbReference type="Gene3D" id="1.10.10.10">
    <property type="entry name" value="Winged helix-like DNA-binding domain superfamily/Winged helix DNA-binding domain"/>
    <property type="match status" value="1"/>
</dbReference>
<dbReference type="SMART" id="SM00346">
    <property type="entry name" value="HTH_ICLR"/>
    <property type="match status" value="1"/>
</dbReference>
<comment type="caution">
    <text evidence="6">The sequence shown here is derived from an EMBL/GenBank/DDBJ whole genome shotgun (WGS) entry which is preliminary data.</text>
</comment>
<dbReference type="InterPro" id="IPR014757">
    <property type="entry name" value="Tscrpt_reg_IclR_C"/>
</dbReference>
<evidence type="ECO:0000256" key="2">
    <source>
        <dbReference type="ARBA" id="ARBA00023125"/>
    </source>
</evidence>
<dbReference type="InterPro" id="IPR036390">
    <property type="entry name" value="WH_DNA-bd_sf"/>
</dbReference>
<evidence type="ECO:0000259" key="5">
    <source>
        <dbReference type="PROSITE" id="PS51078"/>
    </source>
</evidence>
<keyword evidence="1" id="KW-0805">Transcription regulation</keyword>
<organism evidence="6 7">
    <name type="scientific">Halalkalibacter okhensis</name>
    <dbReference type="NCBI Taxonomy" id="333138"/>
    <lineage>
        <taxon>Bacteria</taxon>
        <taxon>Bacillati</taxon>
        <taxon>Bacillota</taxon>
        <taxon>Bacilli</taxon>
        <taxon>Bacillales</taxon>
        <taxon>Bacillaceae</taxon>
        <taxon>Halalkalibacter</taxon>
    </lineage>
</organism>
<dbReference type="EMBL" id="JRJU01000067">
    <property type="protein sequence ID" value="KHF37836.1"/>
    <property type="molecule type" value="Genomic_DNA"/>
</dbReference>
<dbReference type="GO" id="GO:0003700">
    <property type="term" value="F:DNA-binding transcription factor activity"/>
    <property type="evidence" value="ECO:0007669"/>
    <property type="project" value="TreeGrafter"/>
</dbReference>
<keyword evidence="2" id="KW-0238">DNA-binding</keyword>
<evidence type="ECO:0000313" key="6">
    <source>
        <dbReference type="EMBL" id="KHF37836.1"/>
    </source>
</evidence>
<sequence length="257" mass="28275">MRYPAINNESFSSMRNALRLLNLFTIEEPELTLSEIADKLQIAHSTAHRLAVTLIHSGLIVKEPTMKTYRPASSILSMGNTFLSKYKLCQVSVPILEELTNKTGETAHISILKGTKVVYLYKVDSSHPVHLLSHAGRQNPIHCTSSGQVILAYQSNSKIQEVIQDGLLAHTPHTITSSSAFMQTLTKIRQQGFSVSKEEMHIGVTSIAAPIFYKNHAVASVSIAGPTTRINHAKMDSMIKLVKVAAMKITESSNKLL</sequence>
<dbReference type="Pfam" id="PF01614">
    <property type="entry name" value="IclR_C"/>
    <property type="match status" value="1"/>
</dbReference>
<dbReference type="OrthoDB" id="9778379at2"/>
<keyword evidence="7" id="KW-1185">Reference proteome</keyword>
<evidence type="ECO:0000256" key="3">
    <source>
        <dbReference type="ARBA" id="ARBA00023163"/>
    </source>
</evidence>
<dbReference type="PROSITE" id="PS51077">
    <property type="entry name" value="HTH_ICLR"/>
    <property type="match status" value="1"/>
</dbReference>
<gene>
    <name evidence="6" type="ORF">LQ50_25025</name>
</gene>
<dbReference type="AlphaFoldDB" id="A0A0B0IDV9"/>
<dbReference type="Gene3D" id="3.30.450.40">
    <property type="match status" value="1"/>
</dbReference>
<dbReference type="InterPro" id="IPR005471">
    <property type="entry name" value="Tscrpt_reg_IclR_N"/>
</dbReference>
<dbReference type="Proteomes" id="UP000030832">
    <property type="component" value="Unassembled WGS sequence"/>
</dbReference>